<evidence type="ECO:0000259" key="1">
    <source>
        <dbReference type="Pfam" id="PF03551"/>
    </source>
</evidence>
<proteinExistence type="predicted"/>
<dbReference type="Gene3D" id="1.10.10.10">
    <property type="entry name" value="Winged helix-like DNA-binding domain superfamily/Winged helix DNA-binding domain"/>
    <property type="match status" value="1"/>
</dbReference>
<dbReference type="InterPro" id="IPR036388">
    <property type="entry name" value="WH-like_DNA-bd_sf"/>
</dbReference>
<evidence type="ECO:0000313" key="2">
    <source>
        <dbReference type="EMBL" id="CAA9329274.1"/>
    </source>
</evidence>
<protein>
    <recommendedName>
        <fullName evidence="1">Transcription regulator PadR N-terminal domain-containing protein</fullName>
    </recommendedName>
</protein>
<sequence>MTDDIPLGVFEEQILLAVLRTHTDAYGMSVRRELERVTGRELAIGAVYATLDRLEAKGLVGSTRTHGAGPSRRLFALSPAGAHALNETRAMRERLWHGVDLRGLVALAGGR</sequence>
<feature type="domain" description="Transcription regulator PadR N-terminal" evidence="1">
    <location>
        <begin position="15"/>
        <end position="86"/>
    </location>
</feature>
<dbReference type="InterPro" id="IPR005149">
    <property type="entry name" value="Tscrpt_reg_PadR_N"/>
</dbReference>
<dbReference type="EMBL" id="CADCTU010000544">
    <property type="protein sequence ID" value="CAA9329274.1"/>
    <property type="molecule type" value="Genomic_DNA"/>
</dbReference>
<gene>
    <name evidence="2" type="ORF">AVDCRST_MAG11-2396</name>
</gene>
<dbReference type="AlphaFoldDB" id="A0A6J4LCU8"/>
<dbReference type="PANTHER" id="PTHR33169:SF14">
    <property type="entry name" value="TRANSCRIPTIONAL REGULATOR RV3488"/>
    <property type="match status" value="1"/>
</dbReference>
<dbReference type="PANTHER" id="PTHR33169">
    <property type="entry name" value="PADR-FAMILY TRANSCRIPTIONAL REGULATOR"/>
    <property type="match status" value="1"/>
</dbReference>
<organism evidence="2">
    <name type="scientific">uncultured Gemmatimonadaceae bacterium</name>
    <dbReference type="NCBI Taxonomy" id="246130"/>
    <lineage>
        <taxon>Bacteria</taxon>
        <taxon>Pseudomonadati</taxon>
        <taxon>Gemmatimonadota</taxon>
        <taxon>Gemmatimonadia</taxon>
        <taxon>Gemmatimonadales</taxon>
        <taxon>Gemmatimonadaceae</taxon>
        <taxon>environmental samples</taxon>
    </lineage>
</organism>
<dbReference type="SUPFAM" id="SSF46785">
    <property type="entry name" value="Winged helix' DNA-binding domain"/>
    <property type="match status" value="1"/>
</dbReference>
<name>A0A6J4LCU8_9BACT</name>
<dbReference type="InterPro" id="IPR036390">
    <property type="entry name" value="WH_DNA-bd_sf"/>
</dbReference>
<reference evidence="2" key="1">
    <citation type="submission" date="2020-02" db="EMBL/GenBank/DDBJ databases">
        <authorList>
            <person name="Meier V. D."/>
        </authorList>
    </citation>
    <scope>NUCLEOTIDE SEQUENCE</scope>
    <source>
        <strain evidence="2">AVDCRST_MAG11</strain>
    </source>
</reference>
<dbReference type="Pfam" id="PF03551">
    <property type="entry name" value="PadR"/>
    <property type="match status" value="1"/>
</dbReference>
<accession>A0A6J4LCU8</accession>
<dbReference type="InterPro" id="IPR052509">
    <property type="entry name" value="Metal_resp_DNA-bind_regulator"/>
</dbReference>